<sequence length="64" mass="7070">MVEDLPGAPSSQSWIAGAVLGSWVFLVLVLAAVIVTIIWVNIKLYKRRENYEQLANNNAVNNVT</sequence>
<reference evidence="2" key="1">
    <citation type="submission" date="2023-03" db="EMBL/GenBank/DDBJ databases">
        <authorList>
            <person name="Steffen K."/>
            <person name="Cardenas P."/>
        </authorList>
    </citation>
    <scope>NUCLEOTIDE SEQUENCE</scope>
</reference>
<accession>A0AA35QYY2</accession>
<keyword evidence="1" id="KW-0812">Transmembrane</keyword>
<keyword evidence="1" id="KW-1133">Transmembrane helix</keyword>
<dbReference type="Proteomes" id="UP001174909">
    <property type="component" value="Unassembled WGS sequence"/>
</dbReference>
<organism evidence="2 3">
    <name type="scientific">Geodia barretti</name>
    <name type="common">Barrett's horny sponge</name>
    <dbReference type="NCBI Taxonomy" id="519541"/>
    <lineage>
        <taxon>Eukaryota</taxon>
        <taxon>Metazoa</taxon>
        <taxon>Porifera</taxon>
        <taxon>Demospongiae</taxon>
        <taxon>Heteroscleromorpha</taxon>
        <taxon>Tetractinellida</taxon>
        <taxon>Astrophorina</taxon>
        <taxon>Geodiidae</taxon>
        <taxon>Geodia</taxon>
    </lineage>
</organism>
<name>A0AA35QYY2_GEOBA</name>
<gene>
    <name evidence="2" type="ORF">GBAR_LOCUS2199</name>
</gene>
<evidence type="ECO:0000256" key="1">
    <source>
        <dbReference type="SAM" id="Phobius"/>
    </source>
</evidence>
<dbReference type="AlphaFoldDB" id="A0AA35QYY2"/>
<evidence type="ECO:0000313" key="2">
    <source>
        <dbReference type="EMBL" id="CAI7997645.1"/>
    </source>
</evidence>
<protein>
    <submittedName>
        <fullName evidence="2">Uncharacterized protein</fullName>
    </submittedName>
</protein>
<dbReference type="EMBL" id="CASHTH010000321">
    <property type="protein sequence ID" value="CAI7997645.1"/>
    <property type="molecule type" value="Genomic_DNA"/>
</dbReference>
<keyword evidence="1" id="KW-0472">Membrane</keyword>
<evidence type="ECO:0000313" key="3">
    <source>
        <dbReference type="Proteomes" id="UP001174909"/>
    </source>
</evidence>
<proteinExistence type="predicted"/>
<keyword evidence="3" id="KW-1185">Reference proteome</keyword>
<feature type="transmembrane region" description="Helical" evidence="1">
    <location>
        <begin position="14"/>
        <end position="40"/>
    </location>
</feature>
<comment type="caution">
    <text evidence="2">The sequence shown here is derived from an EMBL/GenBank/DDBJ whole genome shotgun (WGS) entry which is preliminary data.</text>
</comment>